<sequence length="486" mass="54508">MDDFGDLSAEEAPAPPPPPKIKKSLFSKKITTKIPDSEEPVDFYSRAKDVYHIQQAEEERRRQKKLVKLERKRSSTSAEVREKSPSGDKRRRVSEQRDAYSPEVDPVNDVVETNESRRNSAHSALSSQGKERYRVRGSPKTLSARYTKELSARKSDSPQPQRDIAKGYISLSESDEAGASDGGSGSVNGASTLAARKRNQAISLDDDDDDFAIAPRVIRPPPPPVEDDANVSEEEFPELVAAAKERQRQQAALKAKAEAAAAGKPQGDLDGDDIFDTDTNSTNMEPIIEILVTSKIQGTKPVGVKRKLYGKLREVRWAWCDKQVIDGQKMSEEVKESIFLTWKGNKLYDFSNCSGCVEGEKLAMGSVGDGKVHLEAWTEETFEAWKKGHEAKQRGEREHSEDEPVPEPDPVQRTRLIMKSRDFSDYKLMVKPHTTIQKIMDAFRREKNVPDEKDVTLHFDGDKLEPDDKVKDTELGDMDSVEVHIQ</sequence>
<dbReference type="AlphaFoldDB" id="A0A8H7WJG1"/>
<dbReference type="EMBL" id="JAFJYH010000007">
    <property type="protein sequence ID" value="KAG4425851.1"/>
    <property type="molecule type" value="Genomic_DNA"/>
</dbReference>
<evidence type="ECO:0000313" key="4">
    <source>
        <dbReference type="Proteomes" id="UP000664132"/>
    </source>
</evidence>
<dbReference type="PROSITE" id="PS50053">
    <property type="entry name" value="UBIQUITIN_2"/>
    <property type="match status" value="1"/>
</dbReference>
<feature type="region of interest" description="Disordered" evidence="1">
    <location>
        <begin position="450"/>
        <end position="486"/>
    </location>
</feature>
<comment type="caution">
    <text evidence="3">The sequence shown here is derived from an EMBL/GenBank/DDBJ whole genome shotgun (WGS) entry which is preliminary data.</text>
</comment>
<dbReference type="SUPFAM" id="SSF54236">
    <property type="entry name" value="Ubiquitin-like"/>
    <property type="match status" value="1"/>
</dbReference>
<reference evidence="3" key="1">
    <citation type="submission" date="2021-02" db="EMBL/GenBank/DDBJ databases">
        <title>Genome sequence Cadophora malorum strain M34.</title>
        <authorList>
            <person name="Stefanovic E."/>
            <person name="Vu D."/>
            <person name="Scully C."/>
            <person name="Dijksterhuis J."/>
            <person name="Roader J."/>
            <person name="Houbraken J."/>
        </authorList>
    </citation>
    <scope>NUCLEOTIDE SEQUENCE</scope>
    <source>
        <strain evidence="3">M34</strain>
    </source>
</reference>
<gene>
    <name evidence="3" type="ORF">IFR04_001058</name>
</gene>
<dbReference type="Proteomes" id="UP000664132">
    <property type="component" value="Unassembled WGS sequence"/>
</dbReference>
<keyword evidence="4" id="KW-1185">Reference proteome</keyword>
<feature type="domain" description="Ubiquitin-like" evidence="2">
    <location>
        <begin position="414"/>
        <end position="486"/>
    </location>
</feature>
<evidence type="ECO:0000256" key="1">
    <source>
        <dbReference type="SAM" id="MobiDB-lite"/>
    </source>
</evidence>
<dbReference type="InterPro" id="IPR000626">
    <property type="entry name" value="Ubiquitin-like_dom"/>
</dbReference>
<dbReference type="InterPro" id="IPR029071">
    <property type="entry name" value="Ubiquitin-like_domsf"/>
</dbReference>
<feature type="compositionally biased region" description="Basic and acidic residues" evidence="1">
    <location>
        <begin position="55"/>
        <end position="100"/>
    </location>
</feature>
<feature type="region of interest" description="Disordered" evidence="1">
    <location>
        <begin position="254"/>
        <end position="280"/>
    </location>
</feature>
<proteinExistence type="predicted"/>
<feature type="compositionally biased region" description="Basic and acidic residues" evidence="1">
    <location>
        <begin position="450"/>
        <end position="474"/>
    </location>
</feature>
<name>A0A8H7WJG1_9HELO</name>
<feature type="compositionally biased region" description="Basic and acidic residues" evidence="1">
    <location>
        <begin position="386"/>
        <end position="402"/>
    </location>
</feature>
<feature type="region of interest" description="Disordered" evidence="1">
    <location>
        <begin position="386"/>
        <end position="412"/>
    </location>
</feature>
<dbReference type="Gene3D" id="3.10.20.90">
    <property type="entry name" value="Phosphatidylinositol 3-kinase Catalytic Subunit, Chain A, domain 1"/>
    <property type="match status" value="1"/>
</dbReference>
<accession>A0A8H7WJG1</accession>
<feature type="compositionally biased region" description="Basic and acidic residues" evidence="1">
    <location>
        <begin position="146"/>
        <end position="156"/>
    </location>
</feature>
<feature type="region of interest" description="Disordered" evidence="1">
    <location>
        <begin position="1"/>
        <end position="27"/>
    </location>
</feature>
<feature type="region of interest" description="Disordered" evidence="1">
    <location>
        <begin position="55"/>
        <end position="231"/>
    </location>
</feature>
<evidence type="ECO:0000259" key="2">
    <source>
        <dbReference type="PROSITE" id="PS50053"/>
    </source>
</evidence>
<organism evidence="3 4">
    <name type="scientific">Cadophora malorum</name>
    <dbReference type="NCBI Taxonomy" id="108018"/>
    <lineage>
        <taxon>Eukaryota</taxon>
        <taxon>Fungi</taxon>
        <taxon>Dikarya</taxon>
        <taxon>Ascomycota</taxon>
        <taxon>Pezizomycotina</taxon>
        <taxon>Leotiomycetes</taxon>
        <taxon>Helotiales</taxon>
        <taxon>Ploettnerulaceae</taxon>
        <taxon>Cadophora</taxon>
    </lineage>
</organism>
<dbReference type="OrthoDB" id="3365399at2759"/>
<protein>
    <recommendedName>
        <fullName evidence="2">Ubiquitin-like domain-containing protein</fullName>
    </recommendedName>
</protein>
<dbReference type="InterPro" id="IPR022617">
    <property type="entry name" value="Rad60/SUMO-like_dom"/>
</dbReference>
<evidence type="ECO:0000313" key="3">
    <source>
        <dbReference type="EMBL" id="KAG4425851.1"/>
    </source>
</evidence>
<dbReference type="Pfam" id="PF11976">
    <property type="entry name" value="Rad60-SLD"/>
    <property type="match status" value="1"/>
</dbReference>